<gene>
    <name evidence="2" type="ORF">F0562_023969</name>
</gene>
<protein>
    <submittedName>
        <fullName evidence="2">Uncharacterized protein</fullName>
    </submittedName>
</protein>
<accession>A0A5J5BLW2</accession>
<evidence type="ECO:0000313" key="3">
    <source>
        <dbReference type="Proteomes" id="UP000325577"/>
    </source>
</evidence>
<feature type="compositionally biased region" description="Polar residues" evidence="1">
    <location>
        <begin position="135"/>
        <end position="151"/>
    </location>
</feature>
<proteinExistence type="predicted"/>
<dbReference type="Proteomes" id="UP000325577">
    <property type="component" value="Linkage Group LG12"/>
</dbReference>
<name>A0A5J5BLW2_9ASTE</name>
<evidence type="ECO:0000313" key="2">
    <source>
        <dbReference type="EMBL" id="KAA8542817.1"/>
    </source>
</evidence>
<dbReference type="EMBL" id="CM018035">
    <property type="protein sequence ID" value="KAA8542817.1"/>
    <property type="molecule type" value="Genomic_DNA"/>
</dbReference>
<sequence>MRSGGYLFEYDCHVSLLYYELILARSTKGHTKLTEERQQRLRRILKSTSRHHHSILNTKNLVKAGLIQSPDMDLRKQVLSGFRPLRKKRTTIGEPVVAVSAKRTTTREGSSSERTMIEGNTHCHKVPPSRPHLPNSPSARDSDLAKTSTPQSRRKGKEVMTLGQGEGVST</sequence>
<evidence type="ECO:0000256" key="1">
    <source>
        <dbReference type="SAM" id="MobiDB-lite"/>
    </source>
</evidence>
<organism evidence="2 3">
    <name type="scientific">Nyssa sinensis</name>
    <dbReference type="NCBI Taxonomy" id="561372"/>
    <lineage>
        <taxon>Eukaryota</taxon>
        <taxon>Viridiplantae</taxon>
        <taxon>Streptophyta</taxon>
        <taxon>Embryophyta</taxon>
        <taxon>Tracheophyta</taxon>
        <taxon>Spermatophyta</taxon>
        <taxon>Magnoliopsida</taxon>
        <taxon>eudicotyledons</taxon>
        <taxon>Gunneridae</taxon>
        <taxon>Pentapetalae</taxon>
        <taxon>asterids</taxon>
        <taxon>Cornales</taxon>
        <taxon>Nyssaceae</taxon>
        <taxon>Nyssa</taxon>
    </lineage>
</organism>
<keyword evidence="3" id="KW-1185">Reference proteome</keyword>
<feature type="region of interest" description="Disordered" evidence="1">
    <location>
        <begin position="101"/>
        <end position="170"/>
    </location>
</feature>
<dbReference type="AlphaFoldDB" id="A0A5J5BLW2"/>
<reference evidence="2 3" key="1">
    <citation type="submission" date="2019-09" db="EMBL/GenBank/DDBJ databases">
        <title>A chromosome-level genome assembly of the Chinese tupelo Nyssa sinensis.</title>
        <authorList>
            <person name="Yang X."/>
            <person name="Kang M."/>
            <person name="Yang Y."/>
            <person name="Xiong H."/>
            <person name="Wang M."/>
            <person name="Zhang Z."/>
            <person name="Wang Z."/>
            <person name="Wu H."/>
            <person name="Ma T."/>
            <person name="Liu J."/>
            <person name="Xi Z."/>
        </authorList>
    </citation>
    <scope>NUCLEOTIDE SEQUENCE [LARGE SCALE GENOMIC DNA]</scope>
    <source>
        <strain evidence="2">J267</strain>
        <tissue evidence="2">Leaf</tissue>
    </source>
</reference>